<dbReference type="AlphaFoldDB" id="A2CAP3"/>
<dbReference type="PANTHER" id="PTHR10846:SF8">
    <property type="entry name" value="INNER MEMBRANE PROTEIN YRBG"/>
    <property type="match status" value="1"/>
</dbReference>
<evidence type="ECO:0000256" key="1">
    <source>
        <dbReference type="ARBA" id="ARBA00004141"/>
    </source>
</evidence>
<dbReference type="KEGG" id="pmf:P9303_18111"/>
<accession>A2CAP3</accession>
<keyword evidence="4 5" id="KW-0472">Membrane</keyword>
<name>A2CAP3_PROM3</name>
<reference evidence="7 8" key="1">
    <citation type="journal article" date="2007" name="PLoS Genet.">
        <title>Patterns and implications of gene gain and loss in the evolution of Prochlorococcus.</title>
        <authorList>
            <person name="Kettler G.C."/>
            <person name="Martiny A.C."/>
            <person name="Huang K."/>
            <person name="Zucker J."/>
            <person name="Coleman M.L."/>
            <person name="Rodrigue S."/>
            <person name="Chen F."/>
            <person name="Lapidus A."/>
            <person name="Ferriera S."/>
            <person name="Johnson J."/>
            <person name="Steglich C."/>
            <person name="Church G.M."/>
            <person name="Richardson P."/>
            <person name="Chisholm S.W."/>
        </authorList>
    </citation>
    <scope>NUCLEOTIDE SEQUENCE [LARGE SCALE GENOMIC DNA]</scope>
    <source>
        <strain evidence="7 8">MIT 9303</strain>
    </source>
</reference>
<dbReference type="Gene3D" id="1.20.1420.30">
    <property type="entry name" value="NCX, central ion-binding region"/>
    <property type="match status" value="2"/>
</dbReference>
<feature type="transmembrane region" description="Helical" evidence="5">
    <location>
        <begin position="334"/>
        <end position="356"/>
    </location>
</feature>
<dbReference type="BioCyc" id="PMAR59922:G1G80-1566-MONOMER"/>
<evidence type="ECO:0000256" key="5">
    <source>
        <dbReference type="SAM" id="Phobius"/>
    </source>
</evidence>
<evidence type="ECO:0000259" key="6">
    <source>
        <dbReference type="Pfam" id="PF01699"/>
    </source>
</evidence>
<feature type="domain" description="Sodium/calcium exchanger membrane region" evidence="6">
    <location>
        <begin position="179"/>
        <end position="317"/>
    </location>
</feature>
<dbReference type="GO" id="GO:0006874">
    <property type="term" value="P:intracellular calcium ion homeostasis"/>
    <property type="evidence" value="ECO:0007669"/>
    <property type="project" value="TreeGrafter"/>
</dbReference>
<evidence type="ECO:0000256" key="2">
    <source>
        <dbReference type="ARBA" id="ARBA00022692"/>
    </source>
</evidence>
<protein>
    <submittedName>
        <fullName evidence="7">Putative CaCA family sodium/calcium exchanger</fullName>
    </submittedName>
</protein>
<dbReference type="NCBIfam" id="TIGR00367">
    <property type="entry name" value="calcium/sodium antiporter"/>
    <property type="match status" value="1"/>
</dbReference>
<sequence>MPQFLEPALQVLAGIGLLFGGGELFVQGSVALALIFGIPELVIGLTVVALGTCAPELFVSVSSVLKGSDALAVSNVVGSNIFNVMVVLGSSALVLPLRVESRLVRRDVPLLLAVSAAVWGMASAGRVTWQAGVALLIALVINSVWEIRTAREEPDGMEEAEPQINSETANGGWIKACIRLLIGILLLTVGSNQLVKGASDAASLLGVSETVIGLTIVSAGTSMPELFTSLVAALRGRTDLAIGNVVGSSLLNQLLVLSSCALISGGTGLQVDRLIIERDLPVMVLTTLACMPIFWTRGRISRLEGGILVGLYVFYVIDQVLPRTLPTWQDGFRLTMLCIVLPIVLVMIVLQALLYWRQLRRERITHSVD</sequence>
<feature type="transmembrane region" description="Helical" evidence="5">
    <location>
        <begin position="77"/>
        <end position="96"/>
    </location>
</feature>
<dbReference type="STRING" id="59922.P9303_18111"/>
<dbReference type="GO" id="GO:0005886">
    <property type="term" value="C:plasma membrane"/>
    <property type="evidence" value="ECO:0007669"/>
    <property type="project" value="TreeGrafter"/>
</dbReference>
<organism evidence="7 8">
    <name type="scientific">Prochlorococcus marinus (strain MIT 9303)</name>
    <dbReference type="NCBI Taxonomy" id="59922"/>
    <lineage>
        <taxon>Bacteria</taxon>
        <taxon>Bacillati</taxon>
        <taxon>Cyanobacteriota</taxon>
        <taxon>Cyanophyceae</taxon>
        <taxon>Synechococcales</taxon>
        <taxon>Prochlorococcaceae</taxon>
        <taxon>Prochlorococcus</taxon>
    </lineage>
</organism>
<dbReference type="RefSeq" id="WP_011826440.1">
    <property type="nucleotide sequence ID" value="NC_008820.1"/>
</dbReference>
<dbReference type="InterPro" id="IPR004837">
    <property type="entry name" value="NaCa_Exmemb"/>
</dbReference>
<dbReference type="GO" id="GO:0005262">
    <property type="term" value="F:calcium channel activity"/>
    <property type="evidence" value="ECO:0007669"/>
    <property type="project" value="TreeGrafter"/>
</dbReference>
<feature type="transmembrane region" description="Helical" evidence="5">
    <location>
        <begin position="42"/>
        <end position="65"/>
    </location>
</feature>
<feature type="transmembrane region" description="Helical" evidence="5">
    <location>
        <begin position="303"/>
        <end position="322"/>
    </location>
</feature>
<feature type="domain" description="Sodium/calcium exchanger membrane region" evidence="6">
    <location>
        <begin position="9"/>
        <end position="142"/>
    </location>
</feature>
<feature type="transmembrane region" description="Helical" evidence="5">
    <location>
        <begin position="12"/>
        <end position="35"/>
    </location>
</feature>
<dbReference type="Proteomes" id="UP000002274">
    <property type="component" value="Chromosome"/>
</dbReference>
<proteinExistence type="predicted"/>
<evidence type="ECO:0000313" key="7">
    <source>
        <dbReference type="EMBL" id="ABM78553.1"/>
    </source>
</evidence>
<keyword evidence="2 5" id="KW-0812">Transmembrane</keyword>
<evidence type="ECO:0000256" key="4">
    <source>
        <dbReference type="ARBA" id="ARBA00023136"/>
    </source>
</evidence>
<dbReference type="GO" id="GO:0008273">
    <property type="term" value="F:calcium, potassium:sodium antiporter activity"/>
    <property type="evidence" value="ECO:0007669"/>
    <property type="project" value="TreeGrafter"/>
</dbReference>
<dbReference type="InterPro" id="IPR004481">
    <property type="entry name" value="K/Na/Ca-exchanger"/>
</dbReference>
<evidence type="ECO:0000256" key="3">
    <source>
        <dbReference type="ARBA" id="ARBA00022989"/>
    </source>
</evidence>
<keyword evidence="3 5" id="KW-1133">Transmembrane helix</keyword>
<evidence type="ECO:0000313" key="8">
    <source>
        <dbReference type="Proteomes" id="UP000002274"/>
    </source>
</evidence>
<dbReference type="InterPro" id="IPR044880">
    <property type="entry name" value="NCX_ion-bd_dom_sf"/>
</dbReference>
<dbReference type="PANTHER" id="PTHR10846">
    <property type="entry name" value="SODIUM/POTASSIUM/CALCIUM EXCHANGER"/>
    <property type="match status" value="1"/>
</dbReference>
<gene>
    <name evidence="7" type="primary">ecm27</name>
    <name evidence="7" type="ordered locus">P9303_18111</name>
</gene>
<dbReference type="HOGENOM" id="CLU_007948_0_3_3"/>
<comment type="subcellular location">
    <subcellularLocation>
        <location evidence="1">Membrane</location>
        <topology evidence="1">Multi-pass membrane protein</topology>
    </subcellularLocation>
</comment>
<dbReference type="Pfam" id="PF01699">
    <property type="entry name" value="Na_Ca_ex"/>
    <property type="match status" value="2"/>
</dbReference>
<dbReference type="EMBL" id="CP000554">
    <property type="protein sequence ID" value="ABM78553.1"/>
    <property type="molecule type" value="Genomic_DNA"/>
</dbReference>